<dbReference type="InterPro" id="IPR057896">
    <property type="entry name" value="MTRES1_C"/>
</dbReference>
<dbReference type="RefSeq" id="WP_060936770.1">
    <property type="nucleotide sequence ID" value="NZ_JASOZP010000026.1"/>
</dbReference>
<organism evidence="3 4">
    <name type="scientific">Aerococcus christensenii</name>
    <dbReference type="NCBI Taxonomy" id="87541"/>
    <lineage>
        <taxon>Bacteria</taxon>
        <taxon>Bacillati</taxon>
        <taxon>Bacillota</taxon>
        <taxon>Bacilli</taxon>
        <taxon>Lactobacillales</taxon>
        <taxon>Aerococcaceae</taxon>
        <taxon>Aerococcus</taxon>
    </lineage>
</organism>
<dbReference type="PATRIC" id="fig|87541.4.peg.824"/>
<dbReference type="Gene3D" id="3.30.70.330">
    <property type="match status" value="1"/>
</dbReference>
<dbReference type="InterPro" id="IPR012677">
    <property type="entry name" value="Nucleotide-bd_a/b_plait_sf"/>
</dbReference>
<protein>
    <submittedName>
        <fullName evidence="3">S4 domain protein</fullName>
    </submittedName>
</protein>
<dbReference type="PANTHER" id="PTHR13633">
    <property type="entry name" value="MITOCHONDRIAL TRANSCRIPTION RESCUE FACTOR 1"/>
    <property type="match status" value="1"/>
</dbReference>
<dbReference type="SMART" id="SM00363">
    <property type="entry name" value="S4"/>
    <property type="match status" value="1"/>
</dbReference>
<proteinExistence type="predicted"/>
<dbReference type="STRING" id="87541.AWM71_00825"/>
<dbReference type="InterPro" id="IPR040591">
    <property type="entry name" value="RqcP2_RBD"/>
</dbReference>
<feature type="domain" description="RNA-binding S4" evidence="2">
    <location>
        <begin position="180"/>
        <end position="244"/>
    </location>
</feature>
<dbReference type="Pfam" id="PF21278">
    <property type="entry name" value="YlmH_1st"/>
    <property type="match status" value="1"/>
</dbReference>
<gene>
    <name evidence="3" type="ORF">HMPREF3187_00832</name>
</gene>
<dbReference type="PROSITE" id="PS50889">
    <property type="entry name" value="S4"/>
    <property type="match status" value="1"/>
</dbReference>
<evidence type="ECO:0000256" key="1">
    <source>
        <dbReference type="PROSITE-ProRule" id="PRU00182"/>
    </source>
</evidence>
<evidence type="ECO:0000313" key="4">
    <source>
        <dbReference type="Proteomes" id="UP000070422"/>
    </source>
</evidence>
<keyword evidence="1" id="KW-0694">RNA-binding</keyword>
<evidence type="ECO:0000313" key="3">
    <source>
        <dbReference type="EMBL" id="KXB36464.1"/>
    </source>
</evidence>
<dbReference type="Pfam" id="PF25818">
    <property type="entry name" value="MTRES1_C"/>
    <property type="match status" value="1"/>
</dbReference>
<comment type="caution">
    <text evidence="3">The sequence shown here is derived from an EMBL/GenBank/DDBJ whole genome shotgun (WGS) entry which is preliminary data.</text>
</comment>
<dbReference type="AlphaFoldDB" id="A0A133XZV2"/>
<dbReference type="Proteomes" id="UP000070422">
    <property type="component" value="Unassembled WGS sequence"/>
</dbReference>
<evidence type="ECO:0000259" key="2">
    <source>
        <dbReference type="SMART" id="SM00363"/>
    </source>
</evidence>
<dbReference type="GO" id="GO:0003723">
    <property type="term" value="F:RNA binding"/>
    <property type="evidence" value="ECO:0007669"/>
    <property type="project" value="UniProtKB-KW"/>
</dbReference>
<dbReference type="CDD" id="cd00165">
    <property type="entry name" value="S4"/>
    <property type="match status" value="1"/>
</dbReference>
<dbReference type="PANTHER" id="PTHR13633:SF3">
    <property type="entry name" value="MITOCHONDRIAL TRANSCRIPTION RESCUE FACTOR 1"/>
    <property type="match status" value="1"/>
</dbReference>
<dbReference type="EMBL" id="LSCQ01000042">
    <property type="protein sequence ID" value="KXB36464.1"/>
    <property type="molecule type" value="Genomic_DNA"/>
</dbReference>
<name>A0A133XZV2_9LACT</name>
<reference evidence="3 4" key="1">
    <citation type="submission" date="2016-01" db="EMBL/GenBank/DDBJ databases">
        <authorList>
            <person name="Oliw E.H."/>
        </authorList>
    </citation>
    <scope>NUCLEOTIDE SEQUENCE [LARGE SCALE GENOMIC DNA]</scope>
    <source>
        <strain evidence="3 4">KA00635</strain>
    </source>
</reference>
<accession>A0A133XZV2</accession>
<dbReference type="Gene3D" id="3.30.1370.160">
    <property type="match status" value="1"/>
</dbReference>
<dbReference type="SUPFAM" id="SSF55174">
    <property type="entry name" value="Alpha-L RNA-binding motif"/>
    <property type="match status" value="1"/>
</dbReference>
<dbReference type="OrthoDB" id="9812787at2"/>
<dbReference type="Pfam" id="PF17774">
    <property type="entry name" value="YlmH_RBD"/>
    <property type="match status" value="1"/>
</dbReference>
<sequence length="258" mass="30165">MYLDHYRPEEREFTADLAHKIQFVERSYRPELTHFFNPRQQVIAKQLLGNSETLKLVWDGGYEGAENQRLLICPYYEEVDRSALELTLIEVEYPKKFEKLSHRKLLGSLLSQGIQRDRLGDILQDGERWQFIVEKDLAPYLMTQVQRIGHTSVHLQEVPFSQLLDRKEDGQSFQISVASLRQDLLLSEGFHLSRQKVKVAFDNREVKCNWNLASKPSHEVQVGDVLSLRHYGRLKLEAVLSETKKGKLRLQVTRYSNQ</sequence>
<dbReference type="InterPro" id="IPR002942">
    <property type="entry name" value="S4_RNA-bd"/>
</dbReference>
<dbReference type="InterPro" id="IPR048443">
    <property type="entry name" value="RqcP2_N"/>
</dbReference>